<evidence type="ECO:0000313" key="1">
    <source>
        <dbReference type="EMBL" id="CAL1381273.1"/>
    </source>
</evidence>
<reference evidence="1 2" key="1">
    <citation type="submission" date="2024-04" db="EMBL/GenBank/DDBJ databases">
        <authorList>
            <person name="Fracassetti M."/>
        </authorList>
    </citation>
    <scope>NUCLEOTIDE SEQUENCE [LARGE SCALE GENOMIC DNA]</scope>
</reference>
<dbReference type="Proteomes" id="UP001497516">
    <property type="component" value="Chromosome 4"/>
</dbReference>
<gene>
    <name evidence="1" type="ORF">LTRI10_LOCUS22662</name>
</gene>
<dbReference type="AlphaFoldDB" id="A0AAV2E5R2"/>
<keyword evidence="2" id="KW-1185">Reference proteome</keyword>
<dbReference type="EMBL" id="OZ034817">
    <property type="protein sequence ID" value="CAL1381273.1"/>
    <property type="molecule type" value="Genomic_DNA"/>
</dbReference>
<proteinExistence type="predicted"/>
<name>A0AAV2E5R2_9ROSI</name>
<evidence type="ECO:0000313" key="2">
    <source>
        <dbReference type="Proteomes" id="UP001497516"/>
    </source>
</evidence>
<organism evidence="1 2">
    <name type="scientific">Linum trigynum</name>
    <dbReference type="NCBI Taxonomy" id="586398"/>
    <lineage>
        <taxon>Eukaryota</taxon>
        <taxon>Viridiplantae</taxon>
        <taxon>Streptophyta</taxon>
        <taxon>Embryophyta</taxon>
        <taxon>Tracheophyta</taxon>
        <taxon>Spermatophyta</taxon>
        <taxon>Magnoliopsida</taxon>
        <taxon>eudicotyledons</taxon>
        <taxon>Gunneridae</taxon>
        <taxon>Pentapetalae</taxon>
        <taxon>rosids</taxon>
        <taxon>fabids</taxon>
        <taxon>Malpighiales</taxon>
        <taxon>Linaceae</taxon>
        <taxon>Linum</taxon>
    </lineage>
</organism>
<protein>
    <submittedName>
        <fullName evidence="1">Uncharacterized protein</fullName>
    </submittedName>
</protein>
<accession>A0AAV2E5R2</accession>
<sequence>MLVPENLQITASKGAIDIPKVKIFFNASAHHLLKQCTIAPGPTLPSEKLDQTRTAPVCKQLCHGPPTLNHIVVPDCLQWWVPPSTRSTVPPVHHCTQTRRPGPLFPPAPRIDALPLVRFPTFGPAISPGLYCPRLPSTGASPLVRFPTPAISPGLRCPSPLLPPLPASGLRLLSGSRRPSPLLLLDSNARASPIVWFLSPGLAIAPGSRHQDFTTLATLRPAIAPSSRCWGFTSCSIPGARVCYHPSPPVPGLRLPPNYRGPVSPPSLSAWADISYGSRYQPTYYYAWLLTLGMLSPPAPGTRIHKNSPHMDY</sequence>